<comment type="caution">
    <text evidence="1">The sequence shown here is derived from an EMBL/GenBank/DDBJ whole genome shotgun (WGS) entry which is preliminary data.</text>
</comment>
<gene>
    <name evidence="1" type="ORF">ACFPYJ_09710</name>
</gene>
<reference evidence="2" key="1">
    <citation type="journal article" date="2019" name="Int. J. Syst. Evol. Microbiol.">
        <title>The Global Catalogue of Microorganisms (GCM) 10K type strain sequencing project: providing services to taxonomists for standard genome sequencing and annotation.</title>
        <authorList>
            <consortium name="The Broad Institute Genomics Platform"/>
            <consortium name="The Broad Institute Genome Sequencing Center for Infectious Disease"/>
            <person name="Wu L."/>
            <person name="Ma J."/>
        </authorList>
    </citation>
    <scope>NUCLEOTIDE SEQUENCE [LARGE SCALE GENOMIC DNA]</scope>
    <source>
        <strain evidence="2">CGMCC 1.3240</strain>
    </source>
</reference>
<organism evidence="1 2">
    <name type="scientific">Paenibacillus solisilvae</name>
    <dbReference type="NCBI Taxonomy" id="2486751"/>
    <lineage>
        <taxon>Bacteria</taxon>
        <taxon>Bacillati</taxon>
        <taxon>Bacillota</taxon>
        <taxon>Bacilli</taxon>
        <taxon>Bacillales</taxon>
        <taxon>Paenibacillaceae</taxon>
        <taxon>Paenibacillus</taxon>
    </lineage>
</organism>
<dbReference type="RefSeq" id="WP_379187909.1">
    <property type="nucleotide sequence ID" value="NZ_JBHSOW010000032.1"/>
</dbReference>
<evidence type="ECO:0000313" key="1">
    <source>
        <dbReference type="EMBL" id="MFC5649402.1"/>
    </source>
</evidence>
<sequence>MTTVYVAKDGQITEAVGQQPKDALLFISPNKSFEDMLKEEKAQTQSAIELIRSRFAAAKRH</sequence>
<evidence type="ECO:0008006" key="3">
    <source>
        <dbReference type="Google" id="ProtNLM"/>
    </source>
</evidence>
<evidence type="ECO:0000313" key="2">
    <source>
        <dbReference type="Proteomes" id="UP001596047"/>
    </source>
</evidence>
<protein>
    <recommendedName>
        <fullName evidence="3">DUF3006 domain-containing protein</fullName>
    </recommendedName>
</protein>
<accession>A0ABW0VUB4</accession>
<dbReference type="EMBL" id="JBHSOW010000032">
    <property type="protein sequence ID" value="MFC5649402.1"/>
    <property type="molecule type" value="Genomic_DNA"/>
</dbReference>
<dbReference type="Proteomes" id="UP001596047">
    <property type="component" value="Unassembled WGS sequence"/>
</dbReference>
<keyword evidence="2" id="KW-1185">Reference proteome</keyword>
<name>A0ABW0VUB4_9BACL</name>
<proteinExistence type="predicted"/>